<evidence type="ECO:0000259" key="8">
    <source>
        <dbReference type="PROSITE" id="PS50240"/>
    </source>
</evidence>
<evidence type="ECO:0000313" key="9">
    <source>
        <dbReference type="EMBL" id="KAK8399315.1"/>
    </source>
</evidence>
<proteinExistence type="inferred from homology"/>
<evidence type="ECO:0000313" key="10">
    <source>
        <dbReference type="Proteomes" id="UP001487740"/>
    </source>
</evidence>
<protein>
    <recommendedName>
        <fullName evidence="8">Peptidase S1 domain-containing protein</fullName>
    </recommendedName>
</protein>
<dbReference type="GO" id="GO:0006508">
    <property type="term" value="P:proteolysis"/>
    <property type="evidence" value="ECO:0007669"/>
    <property type="project" value="UniProtKB-KW"/>
</dbReference>
<feature type="domain" description="Peptidase S1" evidence="8">
    <location>
        <begin position="1"/>
        <end position="222"/>
    </location>
</feature>
<dbReference type="GO" id="GO:0005615">
    <property type="term" value="C:extracellular space"/>
    <property type="evidence" value="ECO:0007669"/>
    <property type="project" value="TreeGrafter"/>
</dbReference>
<evidence type="ECO:0000256" key="2">
    <source>
        <dbReference type="ARBA" id="ARBA00022525"/>
    </source>
</evidence>
<evidence type="ECO:0000256" key="4">
    <source>
        <dbReference type="ARBA" id="ARBA00022801"/>
    </source>
</evidence>
<gene>
    <name evidence="9" type="ORF">O3P69_003434</name>
</gene>
<dbReference type="AlphaFoldDB" id="A0AAW0UKG4"/>
<dbReference type="InterPro" id="IPR001314">
    <property type="entry name" value="Peptidase_S1A"/>
</dbReference>
<dbReference type="PRINTS" id="PR00722">
    <property type="entry name" value="CHYMOTRYPSIN"/>
</dbReference>
<name>A0AAW0UKG4_SCYPA</name>
<evidence type="ECO:0000256" key="7">
    <source>
        <dbReference type="ARBA" id="ARBA00024195"/>
    </source>
</evidence>
<dbReference type="PANTHER" id="PTHR24264:SF65">
    <property type="entry name" value="SRCR DOMAIN-CONTAINING PROTEIN"/>
    <property type="match status" value="1"/>
</dbReference>
<dbReference type="GO" id="GO:0004252">
    <property type="term" value="F:serine-type endopeptidase activity"/>
    <property type="evidence" value="ECO:0007669"/>
    <property type="project" value="InterPro"/>
</dbReference>
<dbReference type="Pfam" id="PF00089">
    <property type="entry name" value="Trypsin"/>
    <property type="match status" value="1"/>
</dbReference>
<dbReference type="Gene3D" id="2.40.10.10">
    <property type="entry name" value="Trypsin-like serine proteases"/>
    <property type="match status" value="2"/>
</dbReference>
<keyword evidence="2" id="KW-0964">Secreted</keyword>
<evidence type="ECO:0000256" key="6">
    <source>
        <dbReference type="ARBA" id="ARBA00023157"/>
    </source>
</evidence>
<organism evidence="9 10">
    <name type="scientific">Scylla paramamosain</name>
    <name type="common">Mud crab</name>
    <dbReference type="NCBI Taxonomy" id="85552"/>
    <lineage>
        <taxon>Eukaryota</taxon>
        <taxon>Metazoa</taxon>
        <taxon>Ecdysozoa</taxon>
        <taxon>Arthropoda</taxon>
        <taxon>Crustacea</taxon>
        <taxon>Multicrustacea</taxon>
        <taxon>Malacostraca</taxon>
        <taxon>Eumalacostraca</taxon>
        <taxon>Eucarida</taxon>
        <taxon>Decapoda</taxon>
        <taxon>Pleocyemata</taxon>
        <taxon>Brachyura</taxon>
        <taxon>Eubrachyura</taxon>
        <taxon>Portunoidea</taxon>
        <taxon>Portunidae</taxon>
        <taxon>Portuninae</taxon>
        <taxon>Scylla</taxon>
    </lineage>
</organism>
<keyword evidence="5" id="KW-0720">Serine protease</keyword>
<keyword evidence="10" id="KW-1185">Reference proteome</keyword>
<dbReference type="CDD" id="cd00190">
    <property type="entry name" value="Tryp_SPc"/>
    <property type="match status" value="1"/>
</dbReference>
<dbReference type="InterPro" id="IPR001254">
    <property type="entry name" value="Trypsin_dom"/>
</dbReference>
<dbReference type="PROSITE" id="PS00135">
    <property type="entry name" value="TRYPSIN_SER"/>
    <property type="match status" value="1"/>
</dbReference>
<keyword evidence="6" id="KW-1015">Disulfide bond</keyword>
<dbReference type="PANTHER" id="PTHR24264">
    <property type="entry name" value="TRYPSIN-RELATED"/>
    <property type="match status" value="1"/>
</dbReference>
<reference evidence="9 10" key="1">
    <citation type="submission" date="2023-03" db="EMBL/GenBank/DDBJ databases">
        <title>High-quality genome of Scylla paramamosain provides insights in environmental adaptation.</title>
        <authorList>
            <person name="Zhang L."/>
        </authorList>
    </citation>
    <scope>NUCLEOTIDE SEQUENCE [LARGE SCALE GENOMIC DNA]</scope>
    <source>
        <strain evidence="9">LZ_2023a</strain>
        <tissue evidence="9">Muscle</tissue>
    </source>
</reference>
<dbReference type="InterPro" id="IPR043504">
    <property type="entry name" value="Peptidase_S1_PA_chymotrypsin"/>
</dbReference>
<keyword evidence="3" id="KW-0645">Protease</keyword>
<dbReference type="EMBL" id="JARAKH010000011">
    <property type="protein sequence ID" value="KAK8399315.1"/>
    <property type="molecule type" value="Genomic_DNA"/>
</dbReference>
<dbReference type="InterPro" id="IPR033116">
    <property type="entry name" value="TRYPSIN_SER"/>
</dbReference>
<evidence type="ECO:0000256" key="3">
    <source>
        <dbReference type="ARBA" id="ARBA00022670"/>
    </source>
</evidence>
<dbReference type="FunFam" id="2.40.10.10:FF:000002">
    <property type="entry name" value="Transmembrane protease serine"/>
    <property type="match status" value="1"/>
</dbReference>
<dbReference type="InterPro" id="IPR050127">
    <property type="entry name" value="Serine_Proteases_S1"/>
</dbReference>
<accession>A0AAW0UKG4</accession>
<comment type="caution">
    <text evidence="9">The sequence shown here is derived from an EMBL/GenBank/DDBJ whole genome shotgun (WGS) entry which is preliminary data.</text>
</comment>
<dbReference type="PROSITE" id="PS50240">
    <property type="entry name" value="TRYPSIN_DOM"/>
    <property type="match status" value="1"/>
</dbReference>
<comment type="similarity">
    <text evidence="7">Belongs to the peptidase S1 family. CLIP subfamily.</text>
</comment>
<sequence>MEIDLSAVDPLSPTSGFLLQRIVATPSGDEVIIGEHDWTEAAETSTTKRLRISRAIRHPNYSSSTLNNDLALLQLAERIVFPSNNKVAPVCLPEPDNLYEDVDAIVTGWGTLSSGGSQPKKLQEVTVPTMTNDQCKATGYAASEISDNMICAGVSEGGKDSCQGDSGGPMVTLAESGKMKQIGVVSWGYGCASARFPGVYTRVGILQLEPLSGWHWLKAALSYTFEEFNAS</sequence>
<dbReference type="SMART" id="SM00020">
    <property type="entry name" value="Tryp_SPc"/>
    <property type="match status" value="1"/>
</dbReference>
<comment type="subcellular location">
    <subcellularLocation>
        <location evidence="1">Secreted</location>
    </subcellularLocation>
</comment>
<evidence type="ECO:0000256" key="5">
    <source>
        <dbReference type="ARBA" id="ARBA00022825"/>
    </source>
</evidence>
<dbReference type="InterPro" id="IPR009003">
    <property type="entry name" value="Peptidase_S1_PA"/>
</dbReference>
<keyword evidence="4" id="KW-0378">Hydrolase</keyword>
<dbReference type="Proteomes" id="UP001487740">
    <property type="component" value="Unassembled WGS sequence"/>
</dbReference>
<evidence type="ECO:0000256" key="1">
    <source>
        <dbReference type="ARBA" id="ARBA00004613"/>
    </source>
</evidence>
<dbReference type="SUPFAM" id="SSF50494">
    <property type="entry name" value="Trypsin-like serine proteases"/>
    <property type="match status" value="1"/>
</dbReference>